<comment type="caution">
    <text evidence="1">The sequence shown here is derived from an EMBL/GenBank/DDBJ whole genome shotgun (WGS) entry which is preliminary data.</text>
</comment>
<sequence length="68" mass="7923">MLIKKMYGLHNWFYEKEELIPESHFDGKDSVVARYLILHEDVTDINAYDVPYVADTLAEAEIELGYSL</sequence>
<dbReference type="Proteomes" id="UP000603641">
    <property type="component" value="Unassembled WGS sequence"/>
</dbReference>
<gene>
    <name evidence="1" type="ORF">H9648_00555</name>
</gene>
<dbReference type="RefSeq" id="WP_191751874.1">
    <property type="nucleotide sequence ID" value="NZ_JACSQM010000001.1"/>
</dbReference>
<protein>
    <submittedName>
        <fullName evidence="1">Uncharacterized protein</fullName>
    </submittedName>
</protein>
<proteinExistence type="predicted"/>
<evidence type="ECO:0000313" key="1">
    <source>
        <dbReference type="EMBL" id="MBD7962524.1"/>
    </source>
</evidence>
<accession>A0ABR8SGR3</accession>
<dbReference type="EMBL" id="JACSQM010000001">
    <property type="protein sequence ID" value="MBD7962524.1"/>
    <property type="molecule type" value="Genomic_DNA"/>
</dbReference>
<evidence type="ECO:0000313" key="2">
    <source>
        <dbReference type="Proteomes" id="UP000603641"/>
    </source>
</evidence>
<keyword evidence="2" id="KW-1185">Reference proteome</keyword>
<reference evidence="1 2" key="1">
    <citation type="submission" date="2020-08" db="EMBL/GenBank/DDBJ databases">
        <title>A Genomic Blueprint of the Chicken Gut Microbiome.</title>
        <authorList>
            <person name="Gilroy R."/>
            <person name="Ravi A."/>
            <person name="Getino M."/>
            <person name="Pursley I."/>
            <person name="Horton D.L."/>
            <person name="Alikhan N.-F."/>
            <person name="Baker D."/>
            <person name="Gharbi K."/>
            <person name="Hall N."/>
            <person name="Watson M."/>
            <person name="Adriaenssens E.M."/>
            <person name="Foster-Nyarko E."/>
            <person name="Jarju S."/>
            <person name="Secka A."/>
            <person name="Antonio M."/>
            <person name="Oren A."/>
            <person name="Chaudhuri R."/>
            <person name="La Ragione R.M."/>
            <person name="Hildebrand F."/>
            <person name="Pallen M.J."/>
        </authorList>
    </citation>
    <scope>NUCLEOTIDE SEQUENCE [LARGE SCALE GENOMIC DNA]</scope>
    <source>
        <strain evidence="1 2">Sa2CUA10</strain>
    </source>
</reference>
<organism evidence="1 2">
    <name type="scientific">Fictibacillus norfolkensis</name>
    <dbReference type="NCBI Taxonomy" id="2762233"/>
    <lineage>
        <taxon>Bacteria</taxon>
        <taxon>Bacillati</taxon>
        <taxon>Bacillota</taxon>
        <taxon>Bacilli</taxon>
        <taxon>Bacillales</taxon>
        <taxon>Fictibacillaceae</taxon>
        <taxon>Fictibacillus</taxon>
    </lineage>
</organism>
<name>A0ABR8SGR3_9BACL</name>